<dbReference type="PROSITE" id="PS00628">
    <property type="entry name" value="RIBOSOMAL_S19E"/>
    <property type="match status" value="1"/>
</dbReference>
<sequence length="150" mass="16741">MKMNTSVKSVGVKDVNQADLVVALSAYLKMTGKLPVPEWVDTVKTATFKELAPYDADWYYTRCASIARHLYYRAPVGVGSITKIYGGRYRRGVRPSHYARSSSSIARKALQSLEEIKWIEKDSNGGRRLTSTGVRDLDRIAAQVKAAKKI</sequence>
<dbReference type="SMART" id="SM01413">
    <property type="entry name" value="Ribosomal_S19e"/>
    <property type="match status" value="1"/>
</dbReference>
<dbReference type="EMBL" id="JAIFTH010000922">
    <property type="protein sequence ID" value="KAG9508820.1"/>
    <property type="molecule type" value="Genomic_DNA"/>
</dbReference>
<keyword evidence="3" id="KW-0687">Ribonucleoprotein</keyword>
<evidence type="ECO:0000313" key="5">
    <source>
        <dbReference type="Proteomes" id="UP000825002"/>
    </source>
</evidence>
<dbReference type="PANTHER" id="PTHR11710">
    <property type="entry name" value="40S RIBOSOMAL PROTEIN S19"/>
    <property type="match status" value="1"/>
</dbReference>
<evidence type="ECO:0000256" key="3">
    <source>
        <dbReference type="ARBA" id="ARBA00023274"/>
    </source>
</evidence>
<evidence type="ECO:0000256" key="2">
    <source>
        <dbReference type="ARBA" id="ARBA00022980"/>
    </source>
</evidence>
<protein>
    <submittedName>
        <fullName evidence="4">40S ribosomal protein S19</fullName>
    </submittedName>
</protein>
<name>A0ABQ7S5X5_9ACAR</name>
<dbReference type="InterPro" id="IPR036390">
    <property type="entry name" value="WH_DNA-bd_sf"/>
</dbReference>
<comment type="caution">
    <text evidence="4">The sequence shown here is derived from an EMBL/GenBank/DDBJ whole genome shotgun (WGS) entry which is preliminary data.</text>
</comment>
<keyword evidence="5" id="KW-1185">Reference proteome</keyword>
<dbReference type="Gene3D" id="1.10.10.10">
    <property type="entry name" value="Winged helix-like DNA-binding domain superfamily/Winged helix DNA-binding domain"/>
    <property type="match status" value="1"/>
</dbReference>
<dbReference type="SUPFAM" id="SSF46785">
    <property type="entry name" value="Winged helix' DNA-binding domain"/>
    <property type="match status" value="1"/>
</dbReference>
<dbReference type="InterPro" id="IPR036388">
    <property type="entry name" value="WH-like_DNA-bd_sf"/>
</dbReference>
<proteinExistence type="inferred from homology"/>
<comment type="similarity">
    <text evidence="1">Belongs to the eukaryotic ribosomal protein eS19 family.</text>
</comment>
<organism evidence="4 5">
    <name type="scientific">Fragariocoptes setiger</name>
    <dbReference type="NCBI Taxonomy" id="1670756"/>
    <lineage>
        <taxon>Eukaryota</taxon>
        <taxon>Metazoa</taxon>
        <taxon>Ecdysozoa</taxon>
        <taxon>Arthropoda</taxon>
        <taxon>Chelicerata</taxon>
        <taxon>Arachnida</taxon>
        <taxon>Acari</taxon>
        <taxon>Acariformes</taxon>
        <taxon>Trombidiformes</taxon>
        <taxon>Prostigmata</taxon>
        <taxon>Eupodina</taxon>
        <taxon>Eriophyoidea</taxon>
        <taxon>Phytoptidae</taxon>
        <taxon>Fragariocoptes</taxon>
    </lineage>
</organism>
<dbReference type="InterPro" id="IPR001266">
    <property type="entry name" value="Ribosomal_eS19"/>
</dbReference>
<dbReference type="Proteomes" id="UP000825002">
    <property type="component" value="Unassembled WGS sequence"/>
</dbReference>
<reference evidence="4 5" key="1">
    <citation type="submission" date="2020-10" db="EMBL/GenBank/DDBJ databases">
        <authorList>
            <person name="Klimov P.B."/>
            <person name="Dyachkov S.M."/>
            <person name="Chetverikov P.E."/>
        </authorList>
    </citation>
    <scope>NUCLEOTIDE SEQUENCE [LARGE SCALE GENOMIC DNA]</scope>
    <source>
        <strain evidence="4">BMOC 18-1129-001#AD2665</strain>
        <tissue evidence="4">Entire mites</tissue>
    </source>
</reference>
<dbReference type="InterPro" id="IPR018277">
    <property type="entry name" value="Ribosomal_eS19_CS"/>
</dbReference>
<gene>
    <name evidence="4" type="primary">Rps19</name>
    <name evidence="4" type="ORF">GZH46_02675</name>
</gene>
<dbReference type="PANTHER" id="PTHR11710:SF0">
    <property type="entry name" value="40S RIBOSOMAL PROTEIN S19"/>
    <property type="match status" value="1"/>
</dbReference>
<keyword evidence="2 4" id="KW-0689">Ribosomal protein</keyword>
<dbReference type="GO" id="GO:0005840">
    <property type="term" value="C:ribosome"/>
    <property type="evidence" value="ECO:0007669"/>
    <property type="project" value="UniProtKB-KW"/>
</dbReference>
<evidence type="ECO:0000256" key="1">
    <source>
        <dbReference type="ARBA" id="ARBA00010014"/>
    </source>
</evidence>
<evidence type="ECO:0000313" key="4">
    <source>
        <dbReference type="EMBL" id="KAG9508820.1"/>
    </source>
</evidence>
<accession>A0ABQ7S5X5</accession>
<dbReference type="Pfam" id="PF01090">
    <property type="entry name" value="Ribosomal_S19e"/>
    <property type="match status" value="1"/>
</dbReference>